<protein>
    <submittedName>
        <fullName evidence="1">CLUMA_CG008098, isoform A</fullName>
    </submittedName>
</protein>
<evidence type="ECO:0000313" key="2">
    <source>
        <dbReference type="Proteomes" id="UP000183832"/>
    </source>
</evidence>
<reference evidence="1 2" key="1">
    <citation type="submission" date="2015-04" db="EMBL/GenBank/DDBJ databases">
        <authorList>
            <person name="Syromyatnikov M.Y."/>
            <person name="Popov V.N."/>
        </authorList>
    </citation>
    <scope>NUCLEOTIDE SEQUENCE [LARGE SCALE GENOMIC DNA]</scope>
</reference>
<dbReference type="AlphaFoldDB" id="A0A1J1I6M7"/>
<evidence type="ECO:0000313" key="1">
    <source>
        <dbReference type="EMBL" id="CRK94598.1"/>
    </source>
</evidence>
<dbReference type="Proteomes" id="UP000183832">
    <property type="component" value="Unassembled WGS sequence"/>
</dbReference>
<accession>A0A1J1I6M7</accession>
<sequence length="100" mass="12103">MLNGKLLQCLFKQNKNYDYCIVYETSHYMFKHLESIKEIRYWQDECKTHLSTLTTITFNLCCYKCRSFATMLKRSLIQSEAFVSYMIPYQVPYDCYELET</sequence>
<dbReference type="EMBL" id="CVRI01000039">
    <property type="protein sequence ID" value="CRK94598.1"/>
    <property type="molecule type" value="Genomic_DNA"/>
</dbReference>
<name>A0A1J1I6M7_9DIPT</name>
<gene>
    <name evidence="1" type="ORF">CLUMA_CG008098</name>
</gene>
<proteinExistence type="predicted"/>
<organism evidence="1 2">
    <name type="scientific">Clunio marinus</name>
    <dbReference type="NCBI Taxonomy" id="568069"/>
    <lineage>
        <taxon>Eukaryota</taxon>
        <taxon>Metazoa</taxon>
        <taxon>Ecdysozoa</taxon>
        <taxon>Arthropoda</taxon>
        <taxon>Hexapoda</taxon>
        <taxon>Insecta</taxon>
        <taxon>Pterygota</taxon>
        <taxon>Neoptera</taxon>
        <taxon>Endopterygota</taxon>
        <taxon>Diptera</taxon>
        <taxon>Nematocera</taxon>
        <taxon>Chironomoidea</taxon>
        <taxon>Chironomidae</taxon>
        <taxon>Clunio</taxon>
    </lineage>
</organism>
<keyword evidence="2" id="KW-1185">Reference proteome</keyword>